<dbReference type="OrthoDB" id="447489at2759"/>
<dbReference type="EMBL" id="JAFCMP010000112">
    <property type="protein sequence ID" value="KAG5186485.1"/>
    <property type="molecule type" value="Genomic_DNA"/>
</dbReference>
<dbReference type="AlphaFoldDB" id="A0A835Z7Q5"/>
<dbReference type="InterPro" id="IPR013320">
    <property type="entry name" value="ConA-like_dom_sf"/>
</dbReference>
<comment type="caution">
    <text evidence="1">The sequence shown here is derived from an EMBL/GenBank/DDBJ whole genome shotgun (WGS) entry which is preliminary data.</text>
</comment>
<dbReference type="Gene3D" id="3.30.40.220">
    <property type="match status" value="1"/>
</dbReference>
<dbReference type="Gene3D" id="2.60.120.200">
    <property type="match status" value="1"/>
</dbReference>
<evidence type="ECO:0000313" key="1">
    <source>
        <dbReference type="EMBL" id="KAG5186485.1"/>
    </source>
</evidence>
<keyword evidence="2" id="KW-1185">Reference proteome</keyword>
<name>A0A835Z7Q5_9STRA</name>
<evidence type="ECO:0000313" key="2">
    <source>
        <dbReference type="Proteomes" id="UP000664859"/>
    </source>
</evidence>
<reference evidence="1" key="1">
    <citation type="submission" date="2021-02" db="EMBL/GenBank/DDBJ databases">
        <title>First Annotated Genome of the Yellow-green Alga Tribonema minus.</title>
        <authorList>
            <person name="Mahan K.M."/>
        </authorList>
    </citation>
    <scope>NUCLEOTIDE SEQUENCE</scope>
    <source>
        <strain evidence="1">UTEX B ZZ1240</strain>
    </source>
</reference>
<dbReference type="Proteomes" id="UP000664859">
    <property type="component" value="Unassembled WGS sequence"/>
</dbReference>
<dbReference type="SUPFAM" id="SSF49899">
    <property type="entry name" value="Concanavalin A-like lectins/glucanases"/>
    <property type="match status" value="1"/>
</dbReference>
<organism evidence="1 2">
    <name type="scientific">Tribonema minus</name>
    <dbReference type="NCBI Taxonomy" id="303371"/>
    <lineage>
        <taxon>Eukaryota</taxon>
        <taxon>Sar</taxon>
        <taxon>Stramenopiles</taxon>
        <taxon>Ochrophyta</taxon>
        <taxon>PX clade</taxon>
        <taxon>Xanthophyceae</taxon>
        <taxon>Tribonematales</taxon>
        <taxon>Tribonemataceae</taxon>
        <taxon>Tribonema</taxon>
    </lineage>
</organism>
<accession>A0A835Z7Q5</accession>
<protein>
    <submittedName>
        <fullName evidence="1">Uncharacterized protein</fullName>
    </submittedName>
</protein>
<proteinExistence type="predicted"/>
<sequence length="425" mass="47613">MVSLDGNKLVVATSGLKTVTSKSWTHFAVVNDGKYVRVFQDGFKVVENMATKFLLGSTLDVGLWRSERSVKGQQGFEGYVADFGLYDSVRYTANFTPKMFVTGKPRVEADAAVKTETLDRSLKEADVLKANCEAQMSALKKSLEDERAKSDGYSLEMSTLKKALDDSEVKTKSDGWSKEKAMFAATHNDTMPGAELDANIRTITTAPKYEGVRKAIKEDGDSVLCNSCSTWKPRHCFYTKLRYGCIECCSAKTKARESSWRGVLQILVTTSRKSCNRGSRAARGLVHTITFEDVVKMYREQRGMCYYSGIKLTRDGNWKASLERKNVRIGYTAENCCLVAAEFNSIDHTSNAKYAVLKPWHDELDRSFGKLKKQRDSEHTLALTRLQTIESEMLDLNTSFTELKSQRDAENRAVIGILKELKGSV</sequence>
<gene>
    <name evidence="1" type="ORF">JKP88DRAFT_241093</name>
</gene>